<dbReference type="GO" id="GO:0016491">
    <property type="term" value="F:oxidoreductase activity"/>
    <property type="evidence" value="ECO:0007669"/>
    <property type="project" value="InterPro"/>
</dbReference>
<evidence type="ECO:0000313" key="3">
    <source>
        <dbReference type="Proteomes" id="UP000092668"/>
    </source>
</evidence>
<dbReference type="AlphaFoldDB" id="A0A1B8SB60"/>
<dbReference type="Gene3D" id="3.90.180.10">
    <property type="entry name" value="Medium-chain alcohol dehydrogenases, catalytic domain"/>
    <property type="match status" value="1"/>
</dbReference>
<gene>
    <name evidence="2" type="ORF">ACT18_20300</name>
</gene>
<dbReference type="Gene3D" id="3.40.50.720">
    <property type="entry name" value="NAD(P)-binding Rossmann-like Domain"/>
    <property type="match status" value="1"/>
</dbReference>
<comment type="caution">
    <text evidence="2">The sequence shown here is derived from an EMBL/GenBank/DDBJ whole genome shotgun (WGS) entry which is preliminary data.</text>
</comment>
<dbReference type="PANTHER" id="PTHR11695:SF648">
    <property type="entry name" value="ZINC-BINDING OXIDOREDUCTASE"/>
    <property type="match status" value="1"/>
</dbReference>
<dbReference type="CDD" id="cd05289">
    <property type="entry name" value="MDR_like_2"/>
    <property type="match status" value="1"/>
</dbReference>
<organism evidence="2 3">
    <name type="scientific">Mycolicibacter kumamotonensis</name>
    <dbReference type="NCBI Taxonomy" id="354243"/>
    <lineage>
        <taxon>Bacteria</taxon>
        <taxon>Bacillati</taxon>
        <taxon>Actinomycetota</taxon>
        <taxon>Actinomycetes</taxon>
        <taxon>Mycobacteriales</taxon>
        <taxon>Mycobacteriaceae</taxon>
        <taxon>Mycolicibacter</taxon>
    </lineage>
</organism>
<evidence type="ECO:0000313" key="2">
    <source>
        <dbReference type="EMBL" id="OBY29922.1"/>
    </source>
</evidence>
<dbReference type="InterPro" id="IPR036291">
    <property type="entry name" value="NAD(P)-bd_dom_sf"/>
</dbReference>
<dbReference type="EMBL" id="LFOE01000044">
    <property type="protein sequence ID" value="OBY29922.1"/>
    <property type="molecule type" value="Genomic_DNA"/>
</dbReference>
<dbReference type="InterPro" id="IPR013154">
    <property type="entry name" value="ADH-like_N"/>
</dbReference>
<dbReference type="Pfam" id="PF08240">
    <property type="entry name" value="ADH_N"/>
    <property type="match status" value="1"/>
</dbReference>
<dbReference type="InterPro" id="IPR011032">
    <property type="entry name" value="GroES-like_sf"/>
</dbReference>
<evidence type="ECO:0000259" key="1">
    <source>
        <dbReference type="SMART" id="SM00829"/>
    </source>
</evidence>
<accession>A0A1B8SB60</accession>
<dbReference type="RefSeq" id="WP_029249297.1">
    <property type="nucleotide sequence ID" value="NZ_LFOE01000044.1"/>
</dbReference>
<dbReference type="SMART" id="SM00829">
    <property type="entry name" value="PKS_ER"/>
    <property type="match status" value="1"/>
</dbReference>
<proteinExistence type="predicted"/>
<dbReference type="SUPFAM" id="SSF51735">
    <property type="entry name" value="NAD(P)-binding Rossmann-fold domains"/>
    <property type="match status" value="1"/>
</dbReference>
<dbReference type="Pfam" id="PF13602">
    <property type="entry name" value="ADH_zinc_N_2"/>
    <property type="match status" value="1"/>
</dbReference>
<dbReference type="OrthoDB" id="9801186at2"/>
<dbReference type="PANTHER" id="PTHR11695">
    <property type="entry name" value="ALCOHOL DEHYDROGENASE RELATED"/>
    <property type="match status" value="1"/>
</dbReference>
<name>A0A1B8SB60_9MYCO</name>
<dbReference type="SUPFAM" id="SSF50129">
    <property type="entry name" value="GroES-like"/>
    <property type="match status" value="1"/>
</dbReference>
<dbReference type="InterPro" id="IPR020843">
    <property type="entry name" value="ER"/>
</dbReference>
<dbReference type="PATRIC" id="fig|354243.3.peg.4194"/>
<dbReference type="Proteomes" id="UP000092668">
    <property type="component" value="Unassembled WGS sequence"/>
</dbReference>
<reference evidence="2 3" key="1">
    <citation type="submission" date="2015-06" db="EMBL/GenBank/DDBJ databases">
        <title>Genome sequence of Mycobacterium kumamotonense strain Roo.</title>
        <authorList>
            <person name="Greninger A.L."/>
            <person name="Cunningham G."/>
            <person name="Miller S."/>
        </authorList>
    </citation>
    <scope>NUCLEOTIDE SEQUENCE [LARGE SCALE GENOMIC DNA]</scope>
    <source>
        <strain evidence="2 3">Roo</strain>
    </source>
</reference>
<feature type="domain" description="Enoyl reductase (ER)" evidence="1">
    <location>
        <begin position="10"/>
        <end position="330"/>
    </location>
</feature>
<dbReference type="InterPro" id="IPR050700">
    <property type="entry name" value="YIM1/Zinc_Alcohol_DH_Fams"/>
</dbReference>
<keyword evidence="3" id="KW-1185">Reference proteome</keyword>
<sequence>MRAYVLRRYRAEAVGFQRLPRPAAGPGQLLIRVHATGLNPVDTKICDGAMRALRLHRLPMILGSELAGTVVAAHPSARHHQIGARVCLRTPIALMGAFAEYIAVDEALVSRVPDAVDDLTAGGLPLVGLTAWQALHEVARIQPGERVFISAGAGGVGGLAIQLAKLAGTHVATTASPAGTDLVRSLGADDVVDYQQHDPARVLDAYDVAVDLLGGAHTLTAMRTLRPGGRLVSLAGPPEPETRFGSRTVGPLLRGLLAANIRRTRNQARRRHVSYRYLFMRPDTTQLDHLLELAARGDITVPIASTAPADRLGELLTELRQGHAKGKLVATWIP</sequence>
<protein>
    <recommendedName>
        <fullName evidence="1">Enoyl reductase (ER) domain-containing protein</fullName>
    </recommendedName>
</protein>